<dbReference type="GO" id="GO:0046872">
    <property type="term" value="F:metal ion binding"/>
    <property type="evidence" value="ECO:0007669"/>
    <property type="project" value="UniProtKB-KW"/>
</dbReference>
<keyword evidence="6" id="KW-0012">Acyltransferase</keyword>
<dbReference type="STRING" id="1111454.HMPREF1250_0490"/>
<accession>U7UCR5</accession>
<keyword evidence="3" id="KW-0819">tRNA processing</keyword>
<comment type="caution">
    <text evidence="9">The sequence shown here is derived from an EMBL/GenBank/DDBJ whole genome shotgun (WGS) entry which is preliminary data.</text>
</comment>
<dbReference type="GO" id="GO:0008033">
    <property type="term" value="P:tRNA processing"/>
    <property type="evidence" value="ECO:0007669"/>
    <property type="project" value="UniProtKB-KW"/>
</dbReference>
<dbReference type="PRINTS" id="PR00789">
    <property type="entry name" value="OSIALOPTASE"/>
</dbReference>
<evidence type="ECO:0000256" key="4">
    <source>
        <dbReference type="ARBA" id="ARBA00022723"/>
    </source>
</evidence>
<dbReference type="InterPro" id="IPR017861">
    <property type="entry name" value="KAE1/TsaD"/>
</dbReference>
<dbReference type="Gene3D" id="3.30.420.40">
    <property type="match status" value="2"/>
</dbReference>
<dbReference type="Pfam" id="PF00814">
    <property type="entry name" value="TsaD"/>
    <property type="match status" value="1"/>
</dbReference>
<dbReference type="GO" id="GO:0061711">
    <property type="term" value="F:tRNA N(6)-L-threonylcarbamoyladenine synthase activity"/>
    <property type="evidence" value="ECO:0007669"/>
    <property type="project" value="UniProtKB-EC"/>
</dbReference>
<gene>
    <name evidence="9" type="ORF">HMPREF1250_0490</name>
</gene>
<dbReference type="InterPro" id="IPR043129">
    <property type="entry name" value="ATPase_NBD"/>
</dbReference>
<comment type="catalytic activity">
    <reaction evidence="7">
        <text>L-threonylcarbamoyladenylate + adenosine(37) in tRNA = N(6)-L-threonylcarbamoyladenosine(37) in tRNA + AMP + H(+)</text>
        <dbReference type="Rhea" id="RHEA:37059"/>
        <dbReference type="Rhea" id="RHEA-COMP:10162"/>
        <dbReference type="Rhea" id="RHEA-COMP:10163"/>
        <dbReference type="ChEBI" id="CHEBI:15378"/>
        <dbReference type="ChEBI" id="CHEBI:73682"/>
        <dbReference type="ChEBI" id="CHEBI:74411"/>
        <dbReference type="ChEBI" id="CHEBI:74418"/>
        <dbReference type="ChEBI" id="CHEBI:456215"/>
        <dbReference type="EC" id="2.3.1.234"/>
    </reaction>
</comment>
<evidence type="ECO:0000256" key="5">
    <source>
        <dbReference type="ARBA" id="ARBA00023004"/>
    </source>
</evidence>
<dbReference type="InterPro" id="IPR000905">
    <property type="entry name" value="Gcp-like_dom"/>
</dbReference>
<keyword evidence="4" id="KW-0479">Metal-binding</keyword>
<evidence type="ECO:0000256" key="6">
    <source>
        <dbReference type="ARBA" id="ARBA00023315"/>
    </source>
</evidence>
<keyword evidence="2" id="KW-0808">Transferase</keyword>
<dbReference type="PANTHER" id="PTHR11735:SF6">
    <property type="entry name" value="TRNA N6-ADENOSINE THREONYLCARBAMOYLTRANSFERASE, MITOCHONDRIAL"/>
    <property type="match status" value="1"/>
</dbReference>
<dbReference type="eggNOG" id="COG0533">
    <property type="taxonomic scope" value="Bacteria"/>
</dbReference>
<dbReference type="Proteomes" id="UP000017090">
    <property type="component" value="Unassembled WGS sequence"/>
</dbReference>
<evidence type="ECO:0000256" key="7">
    <source>
        <dbReference type="ARBA" id="ARBA00048117"/>
    </source>
</evidence>
<sequence>MMKAFLGIDTSCYTTSAALVDASFAVIADERKLLAVPAGERGLSQANMVYQHTRNLPLLIENLMAGAEGCEIRAVAVTDKPRRRADSYMPAFLAGYGAARTLAAALRLPLYTISHQENHLLAVLRGKGVIGAETFYGLHLSGGTTELLRAQPDKEGLQIERIGGTSDISVGQFVDRVGVALGLPFPAGLHVEAASRRAAGTLPLGRIFCSDGAVSYSGPEAKAQRLIAAGFDVAEICSWTLRTVWQGLRKMLDCSAAAGMQTLVAAGGVMSNSYLQEALRQYCRHRGIRLILSEPGFSADNASGAAFWAAWKEGGHDE</sequence>
<feature type="domain" description="Gcp-like" evidence="8">
    <location>
        <begin position="51"/>
        <end position="303"/>
    </location>
</feature>
<keyword evidence="10" id="KW-1185">Reference proteome</keyword>
<dbReference type="PATRIC" id="fig|1111454.3.peg.2114"/>
<dbReference type="EC" id="2.3.1.234" evidence="1"/>
<proteinExistence type="predicted"/>
<dbReference type="AlphaFoldDB" id="U7UCR5"/>
<evidence type="ECO:0000256" key="1">
    <source>
        <dbReference type="ARBA" id="ARBA00012156"/>
    </source>
</evidence>
<evidence type="ECO:0000256" key="3">
    <source>
        <dbReference type="ARBA" id="ARBA00022694"/>
    </source>
</evidence>
<evidence type="ECO:0000313" key="10">
    <source>
        <dbReference type="Proteomes" id="UP000017090"/>
    </source>
</evidence>
<dbReference type="SUPFAM" id="SSF53067">
    <property type="entry name" value="Actin-like ATPase domain"/>
    <property type="match status" value="1"/>
</dbReference>
<reference evidence="9 10" key="1">
    <citation type="submission" date="2013-09" db="EMBL/GenBank/DDBJ databases">
        <authorList>
            <person name="Durkin A.S."/>
            <person name="Haft D.R."/>
            <person name="McCorrison J."/>
            <person name="Torralba M."/>
            <person name="Gillis M."/>
            <person name="Haft D.H."/>
            <person name="Methe B."/>
            <person name="Sutton G."/>
            <person name="Nelson K.E."/>
        </authorList>
    </citation>
    <scope>NUCLEOTIDE SEQUENCE [LARGE SCALE GENOMIC DNA]</scope>
    <source>
        <strain evidence="9 10">BV3C16-1</strain>
    </source>
</reference>
<evidence type="ECO:0000259" key="8">
    <source>
        <dbReference type="Pfam" id="PF00814"/>
    </source>
</evidence>
<evidence type="ECO:0000256" key="2">
    <source>
        <dbReference type="ARBA" id="ARBA00022679"/>
    </source>
</evidence>
<name>U7UCR5_9FIRM</name>
<dbReference type="PANTHER" id="PTHR11735">
    <property type="entry name" value="TRNA N6-ADENOSINE THREONYLCARBAMOYLTRANSFERASE"/>
    <property type="match status" value="1"/>
</dbReference>
<dbReference type="EMBL" id="AWXA01000059">
    <property type="protein sequence ID" value="ERT56654.1"/>
    <property type="molecule type" value="Genomic_DNA"/>
</dbReference>
<protein>
    <recommendedName>
        <fullName evidence="1">N(6)-L-threonylcarbamoyladenine synthase</fullName>
        <ecNumber evidence="1">2.3.1.234</ecNumber>
    </recommendedName>
</protein>
<evidence type="ECO:0000313" key="9">
    <source>
        <dbReference type="EMBL" id="ERT56654.1"/>
    </source>
</evidence>
<organism evidence="9 10">
    <name type="scientific">Megasphaera vaginalis</name>
    <name type="common">ex Srinivasan et al. 2021</name>
    <dbReference type="NCBI Taxonomy" id="1111454"/>
    <lineage>
        <taxon>Bacteria</taxon>
        <taxon>Bacillati</taxon>
        <taxon>Bacillota</taxon>
        <taxon>Negativicutes</taxon>
        <taxon>Veillonellales</taxon>
        <taxon>Veillonellaceae</taxon>
        <taxon>Megasphaera</taxon>
    </lineage>
</organism>
<keyword evidence="5" id="KW-0408">Iron</keyword>